<keyword evidence="4" id="KW-1185">Reference proteome</keyword>
<dbReference type="InterPro" id="IPR029063">
    <property type="entry name" value="SAM-dependent_MTases_sf"/>
</dbReference>
<accession>A0A8T2IPT7</accession>
<dbReference type="AlphaFoldDB" id="A0A8T2IPT7"/>
<proteinExistence type="predicted"/>
<dbReference type="OrthoDB" id="46564at2759"/>
<dbReference type="GO" id="GO:0008276">
    <property type="term" value="F:protein methyltransferase activity"/>
    <property type="evidence" value="ECO:0007669"/>
    <property type="project" value="InterPro"/>
</dbReference>
<dbReference type="Gene3D" id="3.40.50.150">
    <property type="entry name" value="Vaccinia Virus protein VP39"/>
    <property type="match status" value="1"/>
</dbReference>
<dbReference type="PANTHER" id="PTHR23108">
    <property type="entry name" value="METHYLTRANSFERASE-RELATED"/>
    <property type="match status" value="1"/>
</dbReference>
<keyword evidence="1" id="KW-0489">Methyltransferase</keyword>
<name>A0A8T2IPT7_9PIPI</name>
<dbReference type="Proteomes" id="UP000812440">
    <property type="component" value="Chromosome 9"/>
</dbReference>
<dbReference type="SUPFAM" id="SSF53335">
    <property type="entry name" value="S-adenosyl-L-methionine-dependent methyltransferases"/>
    <property type="match status" value="1"/>
</dbReference>
<keyword evidence="2" id="KW-0949">S-adenosyl-L-methionine</keyword>
<evidence type="ECO:0000313" key="4">
    <source>
        <dbReference type="Proteomes" id="UP000812440"/>
    </source>
</evidence>
<dbReference type="EMBL" id="JAACNH010000009">
    <property type="protein sequence ID" value="KAG8432898.1"/>
    <property type="molecule type" value="Genomic_DNA"/>
</dbReference>
<dbReference type="GO" id="GO:0005634">
    <property type="term" value="C:nucleus"/>
    <property type="evidence" value="ECO:0007669"/>
    <property type="project" value="TreeGrafter"/>
</dbReference>
<keyword evidence="1" id="KW-0808">Transferase</keyword>
<dbReference type="GO" id="GO:0032259">
    <property type="term" value="P:methylation"/>
    <property type="evidence" value="ECO:0007669"/>
    <property type="project" value="UniProtKB-KW"/>
</dbReference>
<evidence type="ECO:0000256" key="1">
    <source>
        <dbReference type="ARBA" id="ARBA00022603"/>
    </source>
</evidence>
<dbReference type="PANTHER" id="PTHR23108:SF0">
    <property type="entry name" value="METHYLTRANSFERASE-LIKE PROTEIN 22"/>
    <property type="match status" value="1"/>
</dbReference>
<evidence type="ECO:0000256" key="2">
    <source>
        <dbReference type="ARBA" id="ARBA00022691"/>
    </source>
</evidence>
<reference evidence="3" key="1">
    <citation type="thesis" date="2020" institute="ProQuest LLC" country="789 East Eisenhower Parkway, Ann Arbor, MI, USA">
        <title>Comparative Genomics and Chromosome Evolution.</title>
        <authorList>
            <person name="Mudd A.B."/>
        </authorList>
    </citation>
    <scope>NUCLEOTIDE SEQUENCE</scope>
    <source>
        <strain evidence="3">Female2</strain>
        <tissue evidence="3">Blood</tissue>
    </source>
</reference>
<sequence length="373" mass="42614">MEVFTFTKDTVLSEVHLYFPHRKHFMVRLNAVGQPVFQSTFKILCNSDTLEEFSQNEKEAENKEDCACPEEDFQTNDVKCAIKLLDEDGDLEVLRKPQSVKQDYPRDIICPTILTIANNEEIHSNENGNGNRVVRMEHTLATPLGDVGKQIWRGAFLLADYILSNSEHFKGCTALELGAGTGFTSIILSMVANTIYCTDVGEDLLEMCMRNVTLNRNLPKKAGGEVKVKEMDWLKKAFSSDSESPYSWNEEDIANLHDHMTVIIAADVIYDDDLTDALFNTIYRIAHSARNPCRIYLSTERRYNFTLRQLDITCDAYNHFRSCLKELEDIIDGKIKFTAKEIKPSFPQFFSYERIEQLVSDGNFSSVYCNNIV</sequence>
<comment type="caution">
    <text evidence="3">The sequence shown here is derived from an EMBL/GenBank/DDBJ whole genome shotgun (WGS) entry which is preliminary data.</text>
</comment>
<gene>
    <name evidence="3" type="ORF">GDO86_017237</name>
</gene>
<protein>
    <recommendedName>
        <fullName evidence="5">Methyltransferase-like protein 22</fullName>
    </recommendedName>
</protein>
<dbReference type="InterPro" id="IPR038899">
    <property type="entry name" value="METTL22"/>
</dbReference>
<evidence type="ECO:0000313" key="3">
    <source>
        <dbReference type="EMBL" id="KAG8432898.1"/>
    </source>
</evidence>
<dbReference type="InterPro" id="IPR019410">
    <property type="entry name" value="Methyltransf_16"/>
</dbReference>
<evidence type="ECO:0008006" key="5">
    <source>
        <dbReference type="Google" id="ProtNLM"/>
    </source>
</evidence>
<organism evidence="3 4">
    <name type="scientific">Hymenochirus boettgeri</name>
    <name type="common">Congo dwarf clawed frog</name>
    <dbReference type="NCBI Taxonomy" id="247094"/>
    <lineage>
        <taxon>Eukaryota</taxon>
        <taxon>Metazoa</taxon>
        <taxon>Chordata</taxon>
        <taxon>Craniata</taxon>
        <taxon>Vertebrata</taxon>
        <taxon>Euteleostomi</taxon>
        <taxon>Amphibia</taxon>
        <taxon>Batrachia</taxon>
        <taxon>Anura</taxon>
        <taxon>Pipoidea</taxon>
        <taxon>Pipidae</taxon>
        <taxon>Pipinae</taxon>
        <taxon>Hymenochirus</taxon>
    </lineage>
</organism>
<dbReference type="Pfam" id="PF10294">
    <property type="entry name" value="Methyltransf_16"/>
    <property type="match status" value="1"/>
</dbReference>